<dbReference type="KEGG" id="cuh:BJN34_25730"/>
<dbReference type="InterPro" id="IPR006665">
    <property type="entry name" value="OmpA-like"/>
</dbReference>
<dbReference type="InterPro" id="IPR006664">
    <property type="entry name" value="OMP_bac"/>
</dbReference>
<dbReference type="Proteomes" id="UP000189627">
    <property type="component" value="Chromosome 2"/>
</dbReference>
<dbReference type="InterPro" id="IPR050330">
    <property type="entry name" value="Bact_OuterMem_StrucFunc"/>
</dbReference>
<dbReference type="Pfam" id="PF00691">
    <property type="entry name" value="OmpA"/>
    <property type="match status" value="1"/>
</dbReference>
<accession>A0A1U9UX24</accession>
<proteinExistence type="predicted"/>
<dbReference type="SUPFAM" id="SSF103088">
    <property type="entry name" value="OmpA-like"/>
    <property type="match status" value="1"/>
</dbReference>
<dbReference type="Gene3D" id="3.30.1330.60">
    <property type="entry name" value="OmpA-like domain"/>
    <property type="match status" value="1"/>
</dbReference>
<comment type="subcellular location">
    <subcellularLocation>
        <location evidence="1">Cell outer membrane</location>
    </subcellularLocation>
</comment>
<feature type="signal peptide" evidence="6">
    <location>
        <begin position="1"/>
        <end position="33"/>
    </location>
</feature>
<dbReference type="AlphaFoldDB" id="A0A1U9UX24"/>
<dbReference type="PROSITE" id="PS51123">
    <property type="entry name" value="OMPA_2"/>
    <property type="match status" value="1"/>
</dbReference>
<dbReference type="PANTHER" id="PTHR30329">
    <property type="entry name" value="STATOR ELEMENT OF FLAGELLAR MOTOR COMPLEX"/>
    <property type="match status" value="1"/>
</dbReference>
<feature type="domain" description="OmpA-like" evidence="7">
    <location>
        <begin position="79"/>
        <end position="196"/>
    </location>
</feature>
<evidence type="ECO:0000313" key="8">
    <source>
        <dbReference type="EMBL" id="AQV97264.1"/>
    </source>
</evidence>
<evidence type="ECO:0000256" key="6">
    <source>
        <dbReference type="SAM" id="SignalP"/>
    </source>
</evidence>
<evidence type="ECO:0000256" key="4">
    <source>
        <dbReference type="PROSITE-ProRule" id="PRU00473"/>
    </source>
</evidence>
<dbReference type="EMBL" id="CP017758">
    <property type="protein sequence ID" value="AQV97264.1"/>
    <property type="molecule type" value="Genomic_DNA"/>
</dbReference>
<evidence type="ECO:0000256" key="2">
    <source>
        <dbReference type="ARBA" id="ARBA00023136"/>
    </source>
</evidence>
<dbReference type="OrthoDB" id="9805832at2"/>
<dbReference type="PRINTS" id="PR01021">
    <property type="entry name" value="OMPADOMAIN"/>
</dbReference>
<gene>
    <name evidence="8" type="ORF">BJN34_25730</name>
</gene>
<protein>
    <submittedName>
        <fullName evidence="8">OmpA family protein</fullName>
    </submittedName>
</protein>
<reference evidence="9" key="1">
    <citation type="submission" date="2017-02" db="EMBL/GenBank/DDBJ databases">
        <title>Complete genome sequence of Cupriavidus necator strain NH9, a 3-chlorobenzoate degrader.</title>
        <authorList>
            <person name="Moriuchi R."/>
            <person name="Dohra H."/>
            <person name="Ogawa N."/>
        </authorList>
    </citation>
    <scope>NUCLEOTIDE SEQUENCE [LARGE SCALE GENOMIC DNA]</scope>
    <source>
        <strain evidence="9">NH9</strain>
    </source>
</reference>
<name>A0A1U9UX24_CUPNE</name>
<evidence type="ECO:0000313" key="9">
    <source>
        <dbReference type="Proteomes" id="UP000189627"/>
    </source>
</evidence>
<dbReference type="InterPro" id="IPR036737">
    <property type="entry name" value="OmpA-like_sf"/>
</dbReference>
<evidence type="ECO:0000256" key="5">
    <source>
        <dbReference type="SAM" id="MobiDB-lite"/>
    </source>
</evidence>
<feature type="chain" id="PRO_5013115442" evidence="6">
    <location>
        <begin position="34"/>
        <end position="196"/>
    </location>
</feature>
<keyword evidence="6" id="KW-0732">Signal</keyword>
<keyword evidence="2 4" id="KW-0472">Membrane</keyword>
<dbReference type="GO" id="GO:0009279">
    <property type="term" value="C:cell outer membrane"/>
    <property type="evidence" value="ECO:0007669"/>
    <property type="project" value="UniProtKB-SubCell"/>
</dbReference>
<dbReference type="RefSeq" id="WP_078199637.1">
    <property type="nucleotide sequence ID" value="NZ_CP017758.1"/>
</dbReference>
<keyword evidence="3" id="KW-0998">Cell outer membrane</keyword>
<organism evidence="8 9">
    <name type="scientific">Cupriavidus necator</name>
    <name type="common">Alcaligenes eutrophus</name>
    <name type="synonym">Ralstonia eutropha</name>
    <dbReference type="NCBI Taxonomy" id="106590"/>
    <lineage>
        <taxon>Bacteria</taxon>
        <taxon>Pseudomonadati</taxon>
        <taxon>Pseudomonadota</taxon>
        <taxon>Betaproteobacteria</taxon>
        <taxon>Burkholderiales</taxon>
        <taxon>Burkholderiaceae</taxon>
        <taxon>Cupriavidus</taxon>
    </lineage>
</organism>
<dbReference type="CDD" id="cd07185">
    <property type="entry name" value="OmpA_C-like"/>
    <property type="match status" value="1"/>
</dbReference>
<sequence>MAKITHVTFGVQRWLRIPIMALCILAAWPAARADDRVMNEQDISEEAITNALAPPEGADRNQTLGIVHRDVYAAPEAASPTKDPSAQLLITFKSNSSKLTEGARAALSKVARALRSARLSPYKFRIEGHADPRGSANANLKLSESRAANVAEYLAAEGGVAADRLTPLGKGSTEPLNLQNPAAPENRRVTIVTVQD</sequence>
<feature type="region of interest" description="Disordered" evidence="5">
    <location>
        <begin position="165"/>
        <end position="184"/>
    </location>
</feature>
<evidence type="ECO:0000259" key="7">
    <source>
        <dbReference type="PROSITE" id="PS51123"/>
    </source>
</evidence>
<evidence type="ECO:0000256" key="1">
    <source>
        <dbReference type="ARBA" id="ARBA00004442"/>
    </source>
</evidence>
<evidence type="ECO:0000256" key="3">
    <source>
        <dbReference type="ARBA" id="ARBA00023237"/>
    </source>
</evidence>
<dbReference type="PANTHER" id="PTHR30329:SF21">
    <property type="entry name" value="LIPOPROTEIN YIAD-RELATED"/>
    <property type="match status" value="1"/>
</dbReference>